<feature type="chain" id="PRO_5034445698" description="Secreted protein" evidence="2">
    <location>
        <begin position="18"/>
        <end position="69"/>
    </location>
</feature>
<reference evidence="3 4" key="1">
    <citation type="journal article" date="2016" name="Nat. Commun.">
        <title>Ectomycorrhizal ecology is imprinted in the genome of the dominant symbiotic fungus Cenococcum geophilum.</title>
        <authorList>
            <consortium name="DOE Joint Genome Institute"/>
            <person name="Peter M."/>
            <person name="Kohler A."/>
            <person name="Ohm R.A."/>
            <person name="Kuo A."/>
            <person name="Krutzmann J."/>
            <person name="Morin E."/>
            <person name="Arend M."/>
            <person name="Barry K.W."/>
            <person name="Binder M."/>
            <person name="Choi C."/>
            <person name="Clum A."/>
            <person name="Copeland A."/>
            <person name="Grisel N."/>
            <person name="Haridas S."/>
            <person name="Kipfer T."/>
            <person name="LaButti K."/>
            <person name="Lindquist E."/>
            <person name="Lipzen A."/>
            <person name="Maire R."/>
            <person name="Meier B."/>
            <person name="Mihaltcheva S."/>
            <person name="Molinier V."/>
            <person name="Murat C."/>
            <person name="Poggeler S."/>
            <person name="Quandt C.A."/>
            <person name="Sperisen C."/>
            <person name="Tritt A."/>
            <person name="Tisserant E."/>
            <person name="Crous P.W."/>
            <person name="Henrissat B."/>
            <person name="Nehls U."/>
            <person name="Egli S."/>
            <person name="Spatafora J.W."/>
            <person name="Grigoriev I.V."/>
            <person name="Martin F.M."/>
        </authorList>
    </citation>
    <scope>NUCLEOTIDE SEQUENCE [LARGE SCALE GENOMIC DNA]</scope>
    <source>
        <strain evidence="3 4">CBS 459.81</strain>
    </source>
</reference>
<gene>
    <name evidence="3" type="ORF">K432DRAFT_459141</name>
</gene>
<organism evidence="3 4">
    <name type="scientific">Lepidopterella palustris CBS 459.81</name>
    <dbReference type="NCBI Taxonomy" id="1314670"/>
    <lineage>
        <taxon>Eukaryota</taxon>
        <taxon>Fungi</taxon>
        <taxon>Dikarya</taxon>
        <taxon>Ascomycota</taxon>
        <taxon>Pezizomycotina</taxon>
        <taxon>Dothideomycetes</taxon>
        <taxon>Pleosporomycetidae</taxon>
        <taxon>Mytilinidiales</taxon>
        <taxon>Argynnaceae</taxon>
        <taxon>Lepidopterella</taxon>
    </lineage>
</organism>
<evidence type="ECO:0000256" key="1">
    <source>
        <dbReference type="SAM" id="Phobius"/>
    </source>
</evidence>
<evidence type="ECO:0000313" key="4">
    <source>
        <dbReference type="Proteomes" id="UP000250266"/>
    </source>
</evidence>
<dbReference type="Proteomes" id="UP000250266">
    <property type="component" value="Unassembled WGS sequence"/>
</dbReference>
<keyword evidence="1" id="KW-0472">Membrane</keyword>
<feature type="signal peptide" evidence="2">
    <location>
        <begin position="1"/>
        <end position="17"/>
    </location>
</feature>
<name>A0A8E2J8F5_9PEZI</name>
<keyword evidence="4" id="KW-1185">Reference proteome</keyword>
<keyword evidence="2" id="KW-0732">Signal</keyword>
<accession>A0A8E2J8F5</accession>
<evidence type="ECO:0000256" key="2">
    <source>
        <dbReference type="SAM" id="SignalP"/>
    </source>
</evidence>
<feature type="transmembrane region" description="Helical" evidence="1">
    <location>
        <begin position="39"/>
        <end position="64"/>
    </location>
</feature>
<evidence type="ECO:0008006" key="5">
    <source>
        <dbReference type="Google" id="ProtNLM"/>
    </source>
</evidence>
<evidence type="ECO:0000313" key="3">
    <source>
        <dbReference type="EMBL" id="OCK72664.1"/>
    </source>
</evidence>
<dbReference type="AlphaFoldDB" id="A0A8E2J8F5"/>
<keyword evidence="1" id="KW-0812">Transmembrane</keyword>
<proteinExistence type="predicted"/>
<sequence length="69" mass="7413">MNCLILDIFSTMRLASAACSAWCDGRCLLVSGLNPIWGFWLLFTINGNIFVVSDTVLLALNCAVGSQAT</sequence>
<keyword evidence="1" id="KW-1133">Transmembrane helix</keyword>
<dbReference type="EMBL" id="KV747647">
    <property type="protein sequence ID" value="OCK72664.1"/>
    <property type="molecule type" value="Genomic_DNA"/>
</dbReference>
<protein>
    <recommendedName>
        <fullName evidence="5">Secreted protein</fullName>
    </recommendedName>
</protein>